<sequence length="159" mass="16992">MASKNNPTPKIQSTPRPQSNHSSSQEIVVNRRKSIGVNQSKTASSFFGPPDSKGKCTCLIENCGDVLVANKTTKANFVNHIARKHPGEWKLALEASKNTQDSTEPSSSPTPSQSTPTYKAKGPLEKIMLVRIGDAKSMNTPLATPATEHGVVVGAIKAR</sequence>
<evidence type="ECO:0000313" key="3">
    <source>
        <dbReference type="EnsemblFungi" id="PTTG_09296-t43_1-p1"/>
    </source>
</evidence>
<reference evidence="3 4" key="3">
    <citation type="journal article" date="2017" name="G3 (Bethesda)">
        <title>Comparative analysis highlights variable genome content of wheat rusts and divergence of the mating loci.</title>
        <authorList>
            <person name="Cuomo C.A."/>
            <person name="Bakkeren G."/>
            <person name="Khalil H.B."/>
            <person name="Panwar V."/>
            <person name="Joly D."/>
            <person name="Linning R."/>
            <person name="Sakthikumar S."/>
            <person name="Song X."/>
            <person name="Adiconis X."/>
            <person name="Fan L."/>
            <person name="Goldberg J.M."/>
            <person name="Levin J.Z."/>
            <person name="Young S."/>
            <person name="Zeng Q."/>
            <person name="Anikster Y."/>
            <person name="Bruce M."/>
            <person name="Wang M."/>
            <person name="Yin C."/>
            <person name="McCallum B."/>
            <person name="Szabo L.J."/>
            <person name="Hulbert S."/>
            <person name="Chen X."/>
            <person name="Fellers J.P."/>
        </authorList>
    </citation>
    <scope>NUCLEOTIDE SEQUENCE</scope>
    <source>
        <strain evidence="3">isolate 1-1 / race 1 (BBBD)</strain>
        <strain evidence="4">Isolate 1-1 / race 1 (BBBD)</strain>
    </source>
</reference>
<dbReference type="VEuPathDB" id="FungiDB:PTTG_09296"/>
<reference evidence="2" key="1">
    <citation type="submission" date="2009-11" db="EMBL/GenBank/DDBJ databases">
        <authorList>
            <consortium name="The Broad Institute Genome Sequencing Platform"/>
            <person name="Ward D."/>
            <person name="Feldgarden M."/>
            <person name="Earl A."/>
            <person name="Young S.K."/>
            <person name="Zeng Q."/>
            <person name="Koehrsen M."/>
            <person name="Alvarado L."/>
            <person name="Berlin A."/>
            <person name="Bochicchio J."/>
            <person name="Borenstein D."/>
            <person name="Chapman S.B."/>
            <person name="Chen Z."/>
            <person name="Engels R."/>
            <person name="Freedman E."/>
            <person name="Gellesch M."/>
            <person name="Goldberg J."/>
            <person name="Griggs A."/>
            <person name="Gujja S."/>
            <person name="Heilman E."/>
            <person name="Heiman D."/>
            <person name="Hepburn T."/>
            <person name="Howarth C."/>
            <person name="Jen D."/>
            <person name="Larson L."/>
            <person name="Lewis B."/>
            <person name="Mehta T."/>
            <person name="Park D."/>
            <person name="Pearson M."/>
            <person name="Roberts A."/>
            <person name="Saif S."/>
            <person name="Shea T."/>
            <person name="Shenoy N."/>
            <person name="Sisk P."/>
            <person name="Stolte C."/>
            <person name="Sykes S."/>
            <person name="Thomson T."/>
            <person name="Walk T."/>
            <person name="White J."/>
            <person name="Yandava C."/>
            <person name="Izard J."/>
            <person name="Baranova O.V."/>
            <person name="Blanton J.M."/>
            <person name="Tanner A.C."/>
            <person name="Dewhirst F.E."/>
            <person name="Haas B."/>
            <person name="Nusbaum C."/>
            <person name="Birren B."/>
        </authorList>
    </citation>
    <scope>NUCLEOTIDE SEQUENCE [LARGE SCALE GENOMIC DNA]</scope>
    <source>
        <strain evidence="2">1-1 BBBD Race 1</strain>
    </source>
</reference>
<evidence type="ECO:0000313" key="4">
    <source>
        <dbReference type="Proteomes" id="UP000005240"/>
    </source>
</evidence>
<feature type="region of interest" description="Disordered" evidence="1">
    <location>
        <begin position="1"/>
        <end position="52"/>
    </location>
</feature>
<dbReference type="EnsemblFungi" id="PTTG_09296-t43_1">
    <property type="protein sequence ID" value="PTTG_09296-t43_1-p1"/>
    <property type="gene ID" value="PTTG_09296"/>
</dbReference>
<feature type="compositionally biased region" description="Low complexity" evidence="1">
    <location>
        <begin position="102"/>
        <end position="117"/>
    </location>
</feature>
<name>A0A0C4F809_PUCT1</name>
<keyword evidence="4" id="KW-1185">Reference proteome</keyword>
<protein>
    <submittedName>
        <fullName evidence="2 3">Uncharacterized protein</fullName>
    </submittedName>
</protein>
<feature type="compositionally biased region" description="Polar residues" evidence="1">
    <location>
        <begin position="36"/>
        <end position="45"/>
    </location>
</feature>
<organism evidence="2">
    <name type="scientific">Puccinia triticina (isolate 1-1 / race 1 (BBBD))</name>
    <name type="common">Brown leaf rust fungus</name>
    <dbReference type="NCBI Taxonomy" id="630390"/>
    <lineage>
        <taxon>Eukaryota</taxon>
        <taxon>Fungi</taxon>
        <taxon>Dikarya</taxon>
        <taxon>Basidiomycota</taxon>
        <taxon>Pucciniomycotina</taxon>
        <taxon>Pucciniomycetes</taxon>
        <taxon>Pucciniales</taxon>
        <taxon>Pucciniaceae</taxon>
        <taxon>Puccinia</taxon>
    </lineage>
</organism>
<dbReference type="Proteomes" id="UP000005240">
    <property type="component" value="Unassembled WGS sequence"/>
</dbReference>
<evidence type="ECO:0000313" key="2">
    <source>
        <dbReference type="EMBL" id="OAV91564.1"/>
    </source>
</evidence>
<evidence type="ECO:0000256" key="1">
    <source>
        <dbReference type="SAM" id="MobiDB-lite"/>
    </source>
</evidence>
<feature type="compositionally biased region" description="Polar residues" evidence="1">
    <location>
        <begin position="1"/>
        <end position="27"/>
    </location>
</feature>
<feature type="region of interest" description="Disordered" evidence="1">
    <location>
        <begin position="95"/>
        <end position="121"/>
    </location>
</feature>
<dbReference type="OrthoDB" id="10402992at2759"/>
<dbReference type="EMBL" id="ADAS02000078">
    <property type="protein sequence ID" value="OAV91564.1"/>
    <property type="molecule type" value="Genomic_DNA"/>
</dbReference>
<proteinExistence type="predicted"/>
<dbReference type="AlphaFoldDB" id="A0A0C4F809"/>
<reference evidence="2" key="2">
    <citation type="submission" date="2016-05" db="EMBL/GenBank/DDBJ databases">
        <title>Comparative analysis highlights variable genome content of wheat rusts and divergence of the mating loci.</title>
        <authorList>
            <person name="Cuomo C.A."/>
            <person name="Bakkeren G."/>
            <person name="Szabo L."/>
            <person name="Khalil H."/>
            <person name="Joly D."/>
            <person name="Goldberg J."/>
            <person name="Young S."/>
            <person name="Zeng Q."/>
            <person name="Fellers J."/>
        </authorList>
    </citation>
    <scope>NUCLEOTIDE SEQUENCE [LARGE SCALE GENOMIC DNA]</scope>
    <source>
        <strain evidence="2">1-1 BBBD Race 1</strain>
    </source>
</reference>
<gene>
    <name evidence="2" type="ORF">PTTG_09296</name>
</gene>
<reference evidence="3" key="4">
    <citation type="submission" date="2025-05" db="UniProtKB">
        <authorList>
            <consortium name="EnsemblFungi"/>
        </authorList>
    </citation>
    <scope>IDENTIFICATION</scope>
    <source>
        <strain evidence="3">isolate 1-1 / race 1 (BBBD)</strain>
    </source>
</reference>
<accession>A0A0C4F809</accession>